<accession>A0A0J7I1I8</accession>
<dbReference type="PATRIC" id="fig|558151.6.peg.3778"/>
<dbReference type="OrthoDB" id="1270404at2"/>
<organism evidence="1 2">
    <name type="scientific">Chryseobacterium angstadtii</name>
    <dbReference type="NCBI Taxonomy" id="558151"/>
    <lineage>
        <taxon>Bacteria</taxon>
        <taxon>Pseudomonadati</taxon>
        <taxon>Bacteroidota</taxon>
        <taxon>Flavobacteriia</taxon>
        <taxon>Flavobacteriales</taxon>
        <taxon>Weeksellaceae</taxon>
        <taxon>Chryseobacterium group</taxon>
        <taxon>Chryseobacterium</taxon>
    </lineage>
</organism>
<keyword evidence="2" id="KW-1185">Reference proteome</keyword>
<evidence type="ECO:0000313" key="1">
    <source>
        <dbReference type="EMBL" id="KMQ60112.1"/>
    </source>
</evidence>
<gene>
    <name evidence="1" type="ORF">ACM46_17880</name>
</gene>
<name>A0A0J7I1I8_9FLAO</name>
<comment type="caution">
    <text evidence="1">The sequence shown here is derived from an EMBL/GenBank/DDBJ whole genome shotgun (WGS) entry which is preliminary data.</text>
</comment>
<reference evidence="1 2" key="1">
    <citation type="journal article" date="2013" name="Int. J. Syst. Evol. Microbiol.">
        <title>Chryseobacterium angstadtii sp. nov., isolated from a newt tank.</title>
        <authorList>
            <person name="Kirk K.E."/>
            <person name="Hoffman J.A."/>
            <person name="Smith K.A."/>
            <person name="Strahan B.L."/>
            <person name="Failor K.C."/>
            <person name="Krebs J.E."/>
            <person name="Gale A.N."/>
            <person name="Do T.D."/>
            <person name="Sontag T.C."/>
            <person name="Batties A.M."/>
            <person name="Mistiszyn K."/>
            <person name="Newman J.D."/>
        </authorList>
    </citation>
    <scope>NUCLEOTIDE SEQUENCE [LARGE SCALE GENOMIC DNA]</scope>
    <source>
        <strain evidence="1 2">KM</strain>
    </source>
</reference>
<protein>
    <submittedName>
        <fullName evidence="1">Uncharacterized protein</fullName>
    </submittedName>
</protein>
<dbReference type="Proteomes" id="UP000036261">
    <property type="component" value="Unassembled WGS sequence"/>
</dbReference>
<proteinExistence type="predicted"/>
<dbReference type="AlphaFoldDB" id="A0A0J7I1I8"/>
<sequence>MTFFNFKKKNSINPGQTISVSETSGQHPLIKRCQYLNEEYGLLVPDVYQDLFMKSGISEKNPYYKAFWKERHDYLYLEIFYTQDFVAYVIRRFSEIFGEQADYKALQALLENGEYGFLHKENRFWTEHTDLSFLDACYEERGRNQDDLIIVLDVCSDCGRTEYMILTSDKKGYPAVWEHGTKEEIQYNGHIITYHALNYHRMSRYRFLKK</sequence>
<dbReference type="RefSeq" id="WP_048508054.1">
    <property type="nucleotide sequence ID" value="NZ_LFND01000006.1"/>
</dbReference>
<evidence type="ECO:0000313" key="2">
    <source>
        <dbReference type="Proteomes" id="UP000036261"/>
    </source>
</evidence>
<dbReference type="EMBL" id="LFND01000006">
    <property type="protein sequence ID" value="KMQ60112.1"/>
    <property type="molecule type" value="Genomic_DNA"/>
</dbReference>
<dbReference type="STRING" id="558151.ACM46_17880"/>